<feature type="transmembrane region" description="Helical" evidence="1">
    <location>
        <begin position="46"/>
        <end position="66"/>
    </location>
</feature>
<keyword evidence="1" id="KW-0812">Transmembrane</keyword>
<protein>
    <submittedName>
        <fullName evidence="2">Uncharacterized protein</fullName>
    </submittedName>
</protein>
<comment type="caution">
    <text evidence="2">The sequence shown here is derived from an EMBL/GenBank/DDBJ whole genome shotgun (WGS) entry which is preliminary data.</text>
</comment>
<accession>A0A7K3L876</accession>
<proteinExistence type="predicted"/>
<organism evidence="2 3">
    <name type="scientific">Mycolicibacter kumamotonensis</name>
    <dbReference type="NCBI Taxonomy" id="354243"/>
    <lineage>
        <taxon>Bacteria</taxon>
        <taxon>Bacillati</taxon>
        <taxon>Actinomycetota</taxon>
        <taxon>Actinomycetes</taxon>
        <taxon>Mycobacteriales</taxon>
        <taxon>Mycobacteriaceae</taxon>
        <taxon>Mycolicibacter</taxon>
    </lineage>
</organism>
<keyword evidence="1" id="KW-0472">Membrane</keyword>
<evidence type="ECO:0000313" key="3">
    <source>
        <dbReference type="Proteomes" id="UP000466523"/>
    </source>
</evidence>
<dbReference type="EMBL" id="JAACYR010000012">
    <property type="protein sequence ID" value="NDJ88547.1"/>
    <property type="molecule type" value="Genomic_DNA"/>
</dbReference>
<reference evidence="2 3" key="1">
    <citation type="submission" date="2020-01" db="EMBL/GenBank/DDBJ databases">
        <authorList>
            <person name="Sanchez-Estrada R."/>
            <person name="Gonzalez-Y-Merchand J.A."/>
            <person name="Rivera-Gutierrez S."/>
        </authorList>
    </citation>
    <scope>NUCLEOTIDE SEQUENCE [LARGE SCALE GENOMIC DNA]</scope>
    <source>
        <strain evidence="2 3">CST 7247</strain>
    </source>
</reference>
<gene>
    <name evidence="2" type="ORF">GWR20_05140</name>
</gene>
<evidence type="ECO:0000256" key="1">
    <source>
        <dbReference type="SAM" id="Phobius"/>
    </source>
</evidence>
<sequence>MDTITGLPAHPLLAHLVAVLVPVTALLAVAGVVWPATRRRIGGASLLVAVATLVAVPLTTAAGGWLHGRVMGSQMLDQHAALGSRLVLWSALLTVAMICWWALHTPLFAAEVGAWAPAIRGVGVVLTGAATLVFAVASTWLVVRIGHTGAQSMWGPMACGG</sequence>
<dbReference type="AlphaFoldDB" id="A0A7K3L876"/>
<feature type="transmembrane region" description="Helical" evidence="1">
    <location>
        <begin position="86"/>
        <end position="103"/>
    </location>
</feature>
<keyword evidence="1" id="KW-1133">Transmembrane helix</keyword>
<dbReference type="Proteomes" id="UP000466523">
    <property type="component" value="Unassembled WGS sequence"/>
</dbReference>
<feature type="transmembrane region" description="Helical" evidence="1">
    <location>
        <begin position="12"/>
        <end position="34"/>
    </location>
</feature>
<feature type="transmembrane region" description="Helical" evidence="1">
    <location>
        <begin position="123"/>
        <end position="143"/>
    </location>
</feature>
<evidence type="ECO:0000313" key="2">
    <source>
        <dbReference type="EMBL" id="NDJ88547.1"/>
    </source>
</evidence>
<name>A0A7K3L876_9MYCO</name>